<proteinExistence type="predicted"/>
<dbReference type="Proteomes" id="UP000000844">
    <property type="component" value="Chromosome"/>
</dbReference>
<evidence type="ECO:0000313" key="2">
    <source>
        <dbReference type="EMBL" id="ADD41163.1"/>
    </source>
</evidence>
<dbReference type="KEGG" id="sna:Snas_1459"/>
<keyword evidence="1" id="KW-1133">Transmembrane helix</keyword>
<feature type="transmembrane region" description="Helical" evidence="1">
    <location>
        <begin position="562"/>
        <end position="584"/>
    </location>
</feature>
<dbReference type="RefSeq" id="WP_013016734.1">
    <property type="nucleotide sequence ID" value="NC_013947.1"/>
</dbReference>
<dbReference type="EMBL" id="CP001778">
    <property type="protein sequence ID" value="ADD41163.1"/>
    <property type="molecule type" value="Genomic_DNA"/>
</dbReference>
<accession>D3PVB0</accession>
<dbReference type="HOGENOM" id="CLU_450482_0_0_11"/>
<feature type="transmembrane region" description="Helical" evidence="1">
    <location>
        <begin position="45"/>
        <end position="64"/>
    </location>
</feature>
<sequence>MTNDKQPHKFAPWKSLLLLTASGIGVTYAATDINFESLNEIARLVFRGAAAIIGAGLLVLYTYMRHTRPLKAPPPKKEVPPLPANIAMRIQRTAGISAQSNGPTTVSLSQAKIFAFSVVNPAESRQRICERYETGQRGVRKTVTVNVKIPSSQIRDLRKEKSTKNGDVTVLFPVLFPKKGELLDNFKPLGASEKETTDLSYSEYIGLIALVLRILMLHALDASEKDLWKVDPDAARAEIAALTEISQRKSQPSSYVNSAAHDIEQLKVKDDKIWLRNLIAEVVYLLTSHYAIVIPAQVQADGRFTIGYERTIIPTLDLQGGAKGFRGRIAGRGRILLGARPVAISLPIEHACTAQSYHMIVHSEEGLYLGSQDSPDLAPYIESYLENPRPDTMAPPYYRFRSRLGQSYAHFYTRYFPQPRENARRSQPADPKPKPLEFPLVVKFKFYEVPPGTIFRASITAIAAAALIWLIGFVTVWADRRGVEISTNGPAILLVFPAAAAGWLGFDRPSRRLLEGTMVSRLSLIFTALISILSSGLFIVFQGGAVHWDIPSGGDVLGISNWLWGGLVLLAIFNAVGTSLTCLVKTHEFIYLSTRKSPDGGATQDS</sequence>
<gene>
    <name evidence="2" type="ordered locus">Snas_1459</name>
</gene>
<feature type="transmembrane region" description="Helical" evidence="1">
    <location>
        <begin position="489"/>
        <end position="506"/>
    </location>
</feature>
<evidence type="ECO:0000256" key="1">
    <source>
        <dbReference type="SAM" id="Phobius"/>
    </source>
</evidence>
<feature type="transmembrane region" description="Helical" evidence="1">
    <location>
        <begin position="518"/>
        <end position="542"/>
    </location>
</feature>
<keyword evidence="1" id="KW-0472">Membrane</keyword>
<keyword evidence="1" id="KW-0812">Transmembrane</keyword>
<keyword evidence="3" id="KW-1185">Reference proteome</keyword>
<organism evidence="2 3">
    <name type="scientific">Stackebrandtia nassauensis (strain DSM 44728 / CIP 108903 / NRRL B-16338 / NBRC 102104 / LLR-40K-21)</name>
    <dbReference type="NCBI Taxonomy" id="446470"/>
    <lineage>
        <taxon>Bacteria</taxon>
        <taxon>Bacillati</taxon>
        <taxon>Actinomycetota</taxon>
        <taxon>Actinomycetes</taxon>
        <taxon>Glycomycetales</taxon>
        <taxon>Glycomycetaceae</taxon>
        <taxon>Stackebrandtia</taxon>
    </lineage>
</organism>
<dbReference type="OrthoDB" id="3310286at2"/>
<reference evidence="2 3" key="1">
    <citation type="journal article" date="2009" name="Stand. Genomic Sci.">
        <title>Complete genome sequence of Stackebrandtia nassauensis type strain (LLR-40K-21).</title>
        <authorList>
            <person name="Munk C."/>
            <person name="Lapidus A."/>
            <person name="Copeland A."/>
            <person name="Jando M."/>
            <person name="Mayilraj S."/>
            <person name="Glavina Del Rio T."/>
            <person name="Nolan M."/>
            <person name="Chen F."/>
            <person name="Lucas S."/>
            <person name="Tice H."/>
            <person name="Cheng J.F."/>
            <person name="Han C."/>
            <person name="Detter J.C."/>
            <person name="Bruce D."/>
            <person name="Goodwin L."/>
            <person name="Chain P."/>
            <person name="Pitluck S."/>
            <person name="Goker M."/>
            <person name="Ovchinikova G."/>
            <person name="Pati A."/>
            <person name="Ivanova N."/>
            <person name="Mavromatis K."/>
            <person name="Chen A."/>
            <person name="Palaniappan K."/>
            <person name="Land M."/>
            <person name="Hauser L."/>
            <person name="Chang Y.J."/>
            <person name="Jeffries C.D."/>
            <person name="Bristow J."/>
            <person name="Eisen J.A."/>
            <person name="Markowitz V."/>
            <person name="Hugenholtz P."/>
            <person name="Kyrpides N.C."/>
            <person name="Klenk H.P."/>
        </authorList>
    </citation>
    <scope>NUCLEOTIDE SEQUENCE [LARGE SCALE GENOMIC DNA]</scope>
    <source>
        <strain evidence="3">DSM 44728 / CIP 108903 / NRRL B-16338 / NBRC 102104 / LLR-40K-21</strain>
    </source>
</reference>
<dbReference type="AlphaFoldDB" id="D3PVB0"/>
<dbReference type="eggNOG" id="ENOG502ZPP7">
    <property type="taxonomic scope" value="Bacteria"/>
</dbReference>
<feature type="transmembrane region" description="Helical" evidence="1">
    <location>
        <begin position="453"/>
        <end position="477"/>
    </location>
</feature>
<protein>
    <submittedName>
        <fullName evidence="2">Uncharacterized protein</fullName>
    </submittedName>
</protein>
<name>D3PVB0_STANL</name>
<evidence type="ECO:0000313" key="3">
    <source>
        <dbReference type="Proteomes" id="UP000000844"/>
    </source>
</evidence>